<dbReference type="PROSITE" id="PS50853">
    <property type="entry name" value="FN3"/>
    <property type="match status" value="1"/>
</dbReference>
<organism evidence="7 8">
    <name type="scientific">Trichonephila clavata</name>
    <name type="common">Joro spider</name>
    <name type="synonym">Nephila clavata</name>
    <dbReference type="NCBI Taxonomy" id="2740835"/>
    <lineage>
        <taxon>Eukaryota</taxon>
        <taxon>Metazoa</taxon>
        <taxon>Ecdysozoa</taxon>
        <taxon>Arthropoda</taxon>
        <taxon>Chelicerata</taxon>
        <taxon>Arachnida</taxon>
        <taxon>Araneae</taxon>
        <taxon>Araneomorphae</taxon>
        <taxon>Entelegynae</taxon>
        <taxon>Araneoidea</taxon>
        <taxon>Nephilidae</taxon>
        <taxon>Trichonephila</taxon>
    </lineage>
</organism>
<sequence length="729" mass="81380">LPQVEAIAGYHAEIPCNLSTPLEDEEASLILWYRMDLPDPIYTLDVRNVPLNASRHFPATEMEGRAYFNVSIHPPVLVINPVLNTDEADYKCRVDLKRSRTLILHIRLDVIVPPGEPIIMDEHGQHLHDVIGPYDEGSTLQFICEVDGGDPSPDVTWWRGTTLLDDSYNVTKQVFVRNDIIIHNIQRSDWMTEYKCRASNTNAINPKEASLKLDMNLYPLEVNIITPEGPMLVGDQQDVICETKGSRPKAMMSWWLEKEEIRTATLDTPTEDGNLTLSTLRFTPKPEDNGKTLICKSVNPVLPKTTLHTEIKIEVQYLPILSLRFGPTTSEDDVKEGANIYLECSVNANPSIYNISWEFEDRLLSTNTAMGIIILNQTLILQKIRKEHQGRYSCFAYNSIGKGSSNVLYLLVQFAPICKYLNPVIFGISSTESVNLTCDVEANPNDVSFFWSFNNSSFAKNFTNSSTEGNASYLLYTPQHENGYGTFMCWGHNKAGMQKDACIFKVIPAGPPEPAHECIVTNRTSHSLAVECKPGYNGSLLSIYHMEIYNSVAEYMTDNVTNAERPNFEISGLSPITSYVLVVYASNTKGRSTSVALVASTLSPPEKRIATEVSGPLNIVLGAVIGIIAITVILTIAIIIIIRSRSARSVHEKDSSIADGTLECEIEKKELEESQDASGKGPDIIPLSKDPEVFHLEGYLDDVHRSECLQKQDSPPTEYIRLKYMHTVL</sequence>
<dbReference type="Proteomes" id="UP000887116">
    <property type="component" value="Unassembled WGS sequence"/>
</dbReference>
<keyword evidence="4" id="KW-1133">Transmembrane helix</keyword>
<feature type="domain" description="Ig-like" evidence="5">
    <location>
        <begin position="219"/>
        <end position="314"/>
    </location>
</feature>
<evidence type="ECO:0000256" key="3">
    <source>
        <dbReference type="ARBA" id="ARBA00023157"/>
    </source>
</evidence>
<dbReference type="InterPro" id="IPR013783">
    <property type="entry name" value="Ig-like_fold"/>
</dbReference>
<protein>
    <submittedName>
        <fullName evidence="7">Nephrin</fullName>
    </submittedName>
</protein>
<keyword evidence="8" id="KW-1185">Reference proteome</keyword>
<dbReference type="PANTHER" id="PTHR23278:SF19">
    <property type="entry name" value="OBSCURIN"/>
    <property type="match status" value="1"/>
</dbReference>
<evidence type="ECO:0000256" key="1">
    <source>
        <dbReference type="ARBA" id="ARBA00004167"/>
    </source>
</evidence>
<feature type="non-terminal residue" evidence="7">
    <location>
        <position position="1"/>
    </location>
</feature>
<dbReference type="InterPro" id="IPR003599">
    <property type="entry name" value="Ig_sub"/>
</dbReference>
<dbReference type="SMART" id="SM00408">
    <property type="entry name" value="IGc2"/>
    <property type="match status" value="3"/>
</dbReference>
<gene>
    <name evidence="7" type="primary">NPHS1_3</name>
    <name evidence="7" type="ORF">TNCT_618131</name>
</gene>
<dbReference type="InterPro" id="IPR003961">
    <property type="entry name" value="FN3_dom"/>
</dbReference>
<dbReference type="Gene3D" id="2.60.40.10">
    <property type="entry name" value="Immunoglobulins"/>
    <property type="match status" value="6"/>
</dbReference>
<feature type="domain" description="Fibronectin type-III" evidence="6">
    <location>
        <begin position="511"/>
        <end position="606"/>
    </location>
</feature>
<reference evidence="7" key="1">
    <citation type="submission" date="2020-07" db="EMBL/GenBank/DDBJ databases">
        <title>Multicomponent nature underlies the extraordinary mechanical properties of spider dragline silk.</title>
        <authorList>
            <person name="Kono N."/>
            <person name="Nakamura H."/>
            <person name="Mori M."/>
            <person name="Yoshida Y."/>
            <person name="Ohtoshi R."/>
            <person name="Malay A.D."/>
            <person name="Moran D.A.P."/>
            <person name="Tomita M."/>
            <person name="Numata K."/>
            <person name="Arakawa K."/>
        </authorList>
    </citation>
    <scope>NUCLEOTIDE SEQUENCE</scope>
</reference>
<keyword evidence="2 4" id="KW-0472">Membrane</keyword>
<feature type="domain" description="Ig-like" evidence="5">
    <location>
        <begin position="117"/>
        <end position="212"/>
    </location>
</feature>
<dbReference type="AlphaFoldDB" id="A0A8X6GZD2"/>
<evidence type="ECO:0000259" key="5">
    <source>
        <dbReference type="PROSITE" id="PS50835"/>
    </source>
</evidence>
<dbReference type="SUPFAM" id="SSF48726">
    <property type="entry name" value="Immunoglobulin"/>
    <property type="match status" value="5"/>
</dbReference>
<dbReference type="Pfam" id="PF08205">
    <property type="entry name" value="C2-set_2"/>
    <property type="match status" value="1"/>
</dbReference>
<evidence type="ECO:0000313" key="8">
    <source>
        <dbReference type="Proteomes" id="UP000887116"/>
    </source>
</evidence>
<comment type="caution">
    <text evidence="7">The sequence shown here is derived from an EMBL/GenBank/DDBJ whole genome shotgun (WGS) entry which is preliminary data.</text>
</comment>
<dbReference type="CDD" id="cd00096">
    <property type="entry name" value="Ig"/>
    <property type="match status" value="1"/>
</dbReference>
<keyword evidence="4" id="KW-0812">Transmembrane</keyword>
<evidence type="ECO:0000256" key="4">
    <source>
        <dbReference type="SAM" id="Phobius"/>
    </source>
</evidence>
<feature type="domain" description="Ig-like" evidence="5">
    <location>
        <begin position="319"/>
        <end position="399"/>
    </location>
</feature>
<feature type="transmembrane region" description="Helical" evidence="4">
    <location>
        <begin position="619"/>
        <end position="642"/>
    </location>
</feature>
<dbReference type="SUPFAM" id="SSF49265">
    <property type="entry name" value="Fibronectin type III"/>
    <property type="match status" value="1"/>
</dbReference>
<dbReference type="GO" id="GO:0016020">
    <property type="term" value="C:membrane"/>
    <property type="evidence" value="ECO:0007669"/>
    <property type="project" value="UniProtKB-SubCell"/>
</dbReference>
<name>A0A8X6GZD2_TRICU</name>
<dbReference type="PANTHER" id="PTHR23278">
    <property type="entry name" value="SIDESTEP PROTEIN"/>
    <property type="match status" value="1"/>
</dbReference>
<dbReference type="InterPro" id="IPR036179">
    <property type="entry name" value="Ig-like_dom_sf"/>
</dbReference>
<comment type="subcellular location">
    <subcellularLocation>
        <location evidence="1">Membrane</location>
        <topology evidence="1">Single-pass membrane protein</topology>
    </subcellularLocation>
</comment>
<dbReference type="PROSITE" id="PS50835">
    <property type="entry name" value="IG_LIKE"/>
    <property type="match status" value="5"/>
</dbReference>
<dbReference type="InterPro" id="IPR003598">
    <property type="entry name" value="Ig_sub2"/>
</dbReference>
<dbReference type="InterPro" id="IPR013162">
    <property type="entry name" value="CD80_C2-set"/>
</dbReference>
<dbReference type="EMBL" id="BMAO01006876">
    <property type="protein sequence ID" value="GFR12185.1"/>
    <property type="molecule type" value="Genomic_DNA"/>
</dbReference>
<dbReference type="Pfam" id="PF13927">
    <property type="entry name" value="Ig_3"/>
    <property type="match status" value="2"/>
</dbReference>
<dbReference type="InterPro" id="IPR007110">
    <property type="entry name" value="Ig-like_dom"/>
</dbReference>
<proteinExistence type="predicted"/>
<feature type="domain" description="Ig-like" evidence="5">
    <location>
        <begin position="1"/>
        <end position="103"/>
    </location>
</feature>
<dbReference type="InterPro" id="IPR036116">
    <property type="entry name" value="FN3_sf"/>
</dbReference>
<evidence type="ECO:0000313" key="7">
    <source>
        <dbReference type="EMBL" id="GFR12185.1"/>
    </source>
</evidence>
<dbReference type="OrthoDB" id="10055806at2759"/>
<evidence type="ECO:0000256" key="2">
    <source>
        <dbReference type="ARBA" id="ARBA00023136"/>
    </source>
</evidence>
<feature type="domain" description="Ig-like" evidence="5">
    <location>
        <begin position="432"/>
        <end position="489"/>
    </location>
</feature>
<dbReference type="CDD" id="cd00063">
    <property type="entry name" value="FN3"/>
    <property type="match status" value="1"/>
</dbReference>
<keyword evidence="3" id="KW-1015">Disulfide bond</keyword>
<accession>A0A8X6GZD2</accession>
<evidence type="ECO:0000259" key="6">
    <source>
        <dbReference type="PROSITE" id="PS50853"/>
    </source>
</evidence>
<dbReference type="SMART" id="SM00409">
    <property type="entry name" value="IG"/>
    <property type="match status" value="4"/>
</dbReference>